<dbReference type="GO" id="GO:0008061">
    <property type="term" value="F:chitin binding"/>
    <property type="evidence" value="ECO:0007669"/>
    <property type="project" value="InterPro"/>
</dbReference>
<dbReference type="GO" id="GO:0005576">
    <property type="term" value="C:extracellular region"/>
    <property type="evidence" value="ECO:0007669"/>
    <property type="project" value="InterPro"/>
</dbReference>
<dbReference type="VEuPathDB" id="VectorBase:AMAM003814"/>
<name>A0A182SC53_9DIPT</name>
<dbReference type="InterPro" id="IPR002557">
    <property type="entry name" value="Chitin-bd_dom"/>
</dbReference>
<evidence type="ECO:0000259" key="1">
    <source>
        <dbReference type="PROSITE" id="PS50940"/>
    </source>
</evidence>
<dbReference type="SUPFAM" id="SSF57625">
    <property type="entry name" value="Invertebrate chitin-binding proteins"/>
    <property type="match status" value="2"/>
</dbReference>
<proteinExistence type="predicted"/>
<reference evidence="3" key="1">
    <citation type="submission" date="2013-09" db="EMBL/GenBank/DDBJ databases">
        <title>The Genome Sequence of Anopheles maculatus species B.</title>
        <authorList>
            <consortium name="The Broad Institute Genomics Platform"/>
            <person name="Neafsey D.E."/>
            <person name="Besansky N."/>
            <person name="Howell P."/>
            <person name="Walton C."/>
            <person name="Young S.K."/>
            <person name="Zeng Q."/>
            <person name="Gargeya S."/>
            <person name="Fitzgerald M."/>
            <person name="Haas B."/>
            <person name="Abouelleil A."/>
            <person name="Allen A.W."/>
            <person name="Alvarado L."/>
            <person name="Arachchi H.M."/>
            <person name="Berlin A.M."/>
            <person name="Chapman S.B."/>
            <person name="Gainer-Dewar J."/>
            <person name="Goldberg J."/>
            <person name="Griggs A."/>
            <person name="Gujja S."/>
            <person name="Hansen M."/>
            <person name="Howarth C."/>
            <person name="Imamovic A."/>
            <person name="Ireland A."/>
            <person name="Larimer J."/>
            <person name="McCowan C."/>
            <person name="Murphy C."/>
            <person name="Pearson M."/>
            <person name="Poon T.W."/>
            <person name="Priest M."/>
            <person name="Roberts A."/>
            <person name="Saif S."/>
            <person name="Shea T."/>
            <person name="Sisk P."/>
            <person name="Sykes S."/>
            <person name="Wortman J."/>
            <person name="Nusbaum C."/>
            <person name="Birren B."/>
        </authorList>
    </citation>
    <scope>NUCLEOTIDE SEQUENCE [LARGE SCALE GENOMIC DNA]</scope>
    <source>
        <strain evidence="3">maculatus3</strain>
    </source>
</reference>
<reference evidence="2" key="2">
    <citation type="submission" date="2020-05" db="UniProtKB">
        <authorList>
            <consortium name="EnsemblMetazoa"/>
        </authorList>
    </citation>
    <scope>IDENTIFICATION</scope>
    <source>
        <strain evidence="2">maculatus3</strain>
    </source>
</reference>
<dbReference type="Proteomes" id="UP000075901">
    <property type="component" value="Unassembled WGS sequence"/>
</dbReference>
<feature type="domain" description="Chitin-binding type-2" evidence="1">
    <location>
        <begin position="2"/>
        <end position="59"/>
    </location>
</feature>
<dbReference type="EnsemblMetazoa" id="AMAM003814-RA">
    <property type="protein sequence ID" value="AMAM003814-PA"/>
    <property type="gene ID" value="AMAM003814"/>
</dbReference>
<dbReference type="AlphaFoldDB" id="A0A182SC53"/>
<accession>A0A182SC53</accession>
<keyword evidence="3" id="KW-1185">Reference proteome</keyword>
<evidence type="ECO:0000313" key="2">
    <source>
        <dbReference type="EnsemblMetazoa" id="AMAM003814-PA"/>
    </source>
</evidence>
<protein>
    <recommendedName>
        <fullName evidence="1">Chitin-binding type-2 domain-containing protein</fullName>
    </recommendedName>
</protein>
<dbReference type="SMART" id="SM00494">
    <property type="entry name" value="ChtBD2"/>
    <property type="match status" value="2"/>
</dbReference>
<dbReference type="InterPro" id="IPR036508">
    <property type="entry name" value="Chitin-bd_dom_sf"/>
</dbReference>
<evidence type="ECO:0000313" key="3">
    <source>
        <dbReference type="Proteomes" id="UP000075901"/>
    </source>
</evidence>
<organism evidence="2 3">
    <name type="scientific">Anopheles maculatus</name>
    <dbReference type="NCBI Taxonomy" id="74869"/>
    <lineage>
        <taxon>Eukaryota</taxon>
        <taxon>Metazoa</taxon>
        <taxon>Ecdysozoa</taxon>
        <taxon>Arthropoda</taxon>
        <taxon>Hexapoda</taxon>
        <taxon>Insecta</taxon>
        <taxon>Pterygota</taxon>
        <taxon>Neoptera</taxon>
        <taxon>Endopterygota</taxon>
        <taxon>Diptera</taxon>
        <taxon>Nematocera</taxon>
        <taxon>Culicoidea</taxon>
        <taxon>Culicidae</taxon>
        <taxon>Anophelinae</taxon>
        <taxon>Anopheles</taxon>
        <taxon>Anopheles maculatus group</taxon>
    </lineage>
</organism>
<feature type="domain" description="Chitin-binding type-2" evidence="1">
    <location>
        <begin position="61"/>
        <end position="118"/>
    </location>
</feature>
<dbReference type="Pfam" id="PF01607">
    <property type="entry name" value="CBM_14"/>
    <property type="match status" value="2"/>
</dbReference>
<sequence length="171" mass="18894">METVCQGKANGTLIPFPDSCDQFAKCHKDVPITWNCIEGKILHGASGACRPGNRETCEFLVDDCINKPDGTVLEHPNFCQVYIRCNYQYASVVACPLGEILRPDVQVCVPGMPFACTFDSIERICETSTKNISKPDTRTAEHASFVDTMTSTPYMTLALKLLLMAILCYTL</sequence>
<dbReference type="PROSITE" id="PS50940">
    <property type="entry name" value="CHIT_BIND_II"/>
    <property type="match status" value="2"/>
</dbReference>